<dbReference type="PANTHER" id="PTHR34700">
    <property type="entry name" value="POTASSIUM BINDING PROTEIN KBP"/>
    <property type="match status" value="1"/>
</dbReference>
<feature type="domain" description="LysM" evidence="2">
    <location>
        <begin position="38"/>
        <end position="86"/>
    </location>
</feature>
<dbReference type="AlphaFoldDB" id="A0A3S0P426"/>
<dbReference type="PANTHER" id="PTHR34700:SF4">
    <property type="entry name" value="PHAGE-LIKE ELEMENT PBSX PROTEIN XKDP"/>
    <property type="match status" value="1"/>
</dbReference>
<dbReference type="Gene3D" id="3.10.350.10">
    <property type="entry name" value="LysM domain"/>
    <property type="match status" value="1"/>
</dbReference>
<evidence type="ECO:0000256" key="1">
    <source>
        <dbReference type="SAM" id="SignalP"/>
    </source>
</evidence>
<gene>
    <name evidence="3" type="ORF">EJ063_18075</name>
</gene>
<feature type="chain" id="PRO_5018775838" evidence="1">
    <location>
        <begin position="24"/>
        <end position="351"/>
    </location>
</feature>
<keyword evidence="1" id="KW-0732">Signal</keyword>
<dbReference type="EMBL" id="RXZH01000012">
    <property type="protein sequence ID" value="RTZ13973.1"/>
    <property type="molecule type" value="Genomic_DNA"/>
</dbReference>
<evidence type="ECO:0000313" key="3">
    <source>
        <dbReference type="EMBL" id="RTZ13973.1"/>
    </source>
</evidence>
<dbReference type="RefSeq" id="WP_126575711.1">
    <property type="nucleotide sequence ID" value="NZ_RXZH01000012.1"/>
</dbReference>
<accession>A0A3S0P426</accession>
<dbReference type="Pfam" id="PF01476">
    <property type="entry name" value="LysM"/>
    <property type="match status" value="1"/>
</dbReference>
<dbReference type="CDD" id="cd00118">
    <property type="entry name" value="LysM"/>
    <property type="match status" value="1"/>
</dbReference>
<name>A0A3S0P426_9VIBR</name>
<dbReference type="InterPro" id="IPR052196">
    <property type="entry name" value="Bact_Kbp"/>
</dbReference>
<proteinExistence type="predicted"/>
<dbReference type="Proteomes" id="UP000268973">
    <property type="component" value="Unassembled WGS sequence"/>
</dbReference>
<dbReference type="SUPFAM" id="SSF54106">
    <property type="entry name" value="LysM domain"/>
    <property type="match status" value="1"/>
</dbReference>
<dbReference type="PROSITE" id="PS51782">
    <property type="entry name" value="LYSM"/>
    <property type="match status" value="1"/>
</dbReference>
<evidence type="ECO:0000259" key="2">
    <source>
        <dbReference type="PROSITE" id="PS51782"/>
    </source>
</evidence>
<dbReference type="OrthoDB" id="9765158at2"/>
<keyword evidence="4" id="KW-1185">Reference proteome</keyword>
<feature type="signal peptide" evidence="1">
    <location>
        <begin position="1"/>
        <end position="23"/>
    </location>
</feature>
<dbReference type="InterPro" id="IPR018392">
    <property type="entry name" value="LysM"/>
</dbReference>
<dbReference type="SMART" id="SM00257">
    <property type="entry name" value="LysM"/>
    <property type="match status" value="1"/>
</dbReference>
<protein>
    <submittedName>
        <fullName evidence="3">LysM peptidoglycan-binding domain-containing protein</fullName>
    </submittedName>
</protein>
<organism evidence="3 4">
    <name type="scientific">Vibrio aquaticus</name>
    <dbReference type="NCBI Taxonomy" id="2496559"/>
    <lineage>
        <taxon>Bacteria</taxon>
        <taxon>Pseudomonadati</taxon>
        <taxon>Pseudomonadota</taxon>
        <taxon>Gammaproteobacteria</taxon>
        <taxon>Vibrionales</taxon>
        <taxon>Vibrionaceae</taxon>
        <taxon>Vibrio</taxon>
    </lineage>
</organism>
<evidence type="ECO:0000313" key="4">
    <source>
        <dbReference type="Proteomes" id="UP000268973"/>
    </source>
</evidence>
<reference evidence="3 4" key="1">
    <citation type="submission" date="2018-12" db="EMBL/GenBank/DDBJ databases">
        <title>Vibrio sp. isolated from China Sea.</title>
        <authorList>
            <person name="Li Y."/>
        </authorList>
    </citation>
    <scope>NUCLEOTIDE SEQUENCE [LARGE SCALE GENOMIC DNA]</scope>
    <source>
        <strain evidence="3 4">BEI207</strain>
    </source>
</reference>
<comment type="caution">
    <text evidence="3">The sequence shown here is derived from an EMBL/GenBank/DDBJ whole genome shotgun (WGS) entry which is preliminary data.</text>
</comment>
<sequence length="351" mass="39210">MLRLLKYPTLFIGLLLTSFISNASEESQPLTIKKDAPSTYTVVKGDTLWDISALYLDSPWLWPRLWQVNPEIENPHLIYPGDRLSLIWKNGQPVLSRKSMKKLSPKIRVAEKQPIPTVLEELVVPYLESDRLLSEQKLKQSSKVLGSSNGRQYLTQQEQLYISGVQSQANWGIYRQMETFTRGEHVVVALKRIATAERVDVNDKMTSLSVTHQVQEILVNDIALPIVEGEIAELSTTFHPTPSSQGSFADILGTIEGTNYVGENQVVVLNRGSSDDLAQGNMFELYQQGADIDTSLDKELEKGAQFPDTHIGNLMIIRPYQHFSLALITESKQPVALDTKVIAPQPVAGAQ</sequence>
<dbReference type="InterPro" id="IPR036779">
    <property type="entry name" value="LysM_dom_sf"/>
</dbReference>